<evidence type="ECO:0000256" key="3">
    <source>
        <dbReference type="SAM" id="SignalP"/>
    </source>
</evidence>
<name>A0AAV2T468_CALDB</name>
<evidence type="ECO:0000313" key="5">
    <source>
        <dbReference type="EMBL" id="CAL5130754.1"/>
    </source>
</evidence>
<feature type="domain" description="Phospholipid/glycerol acyltransferase" evidence="4">
    <location>
        <begin position="158"/>
        <end position="298"/>
    </location>
</feature>
<proteinExistence type="predicted"/>
<dbReference type="EMBL" id="CAXLJL010000072">
    <property type="protein sequence ID" value="CAL5130754.1"/>
    <property type="molecule type" value="Genomic_DNA"/>
</dbReference>
<dbReference type="GO" id="GO:0016020">
    <property type="term" value="C:membrane"/>
    <property type="evidence" value="ECO:0007669"/>
    <property type="project" value="TreeGrafter"/>
</dbReference>
<sequence>MFRILYFCLLGCLLLITSVTAHRLKTVLKMLDEIYHGQANWTTLIPAEWIDRALDIPGSGYVIAFVYWLRRPILLCFLLPLTILIFVYVSVLFIYLCRLRWWLARQLTEWWPLRPRRRTRYHSFSSVPRANLASLAQLAKRLIAALWDAHGRIVHAYEIVGMEKLPMTGPALVIYYHGTCPFDAYYFLARHCIERDRFPVAVVDRFLFRMPLMRSTLELMGAVEGSIGELVSHLSPGSRSGRTSHESDKEVSEGDVVLLAPGGVREALFADESYSILWGRRTGFARVAILASQPIFPMFTENIRETIRIVQFGKSFWRKIYERTRLPFALFYGFFPVKLRTYIGDPIYPRPGESPEELSERVRAAMEQMIKEHQWTPSNLFCALLQRIPAFDRWFEGRKRLRQAQ</sequence>
<keyword evidence="2" id="KW-0812">Transmembrane</keyword>
<comment type="caution">
    <text evidence="5">The sequence shown here is derived from an EMBL/GenBank/DDBJ whole genome shotgun (WGS) entry which is preliminary data.</text>
</comment>
<evidence type="ECO:0000313" key="6">
    <source>
        <dbReference type="Proteomes" id="UP001497525"/>
    </source>
</evidence>
<feature type="signal peptide" evidence="3">
    <location>
        <begin position="1"/>
        <end position="21"/>
    </location>
</feature>
<dbReference type="InterPro" id="IPR002123">
    <property type="entry name" value="Plipid/glycerol_acylTrfase"/>
</dbReference>
<dbReference type="GO" id="GO:0016746">
    <property type="term" value="F:acyltransferase activity"/>
    <property type="evidence" value="ECO:0007669"/>
    <property type="project" value="InterPro"/>
</dbReference>
<dbReference type="PANTHER" id="PTHR22753:SF14">
    <property type="entry name" value="MONOACYLGLYCEROL_DIACYLGLYCEROL O-ACYLTRANSFERASE"/>
    <property type="match status" value="1"/>
</dbReference>
<evidence type="ECO:0000256" key="2">
    <source>
        <dbReference type="SAM" id="Phobius"/>
    </source>
</evidence>
<feature type="compositionally biased region" description="Basic and acidic residues" evidence="1">
    <location>
        <begin position="243"/>
        <end position="252"/>
    </location>
</feature>
<evidence type="ECO:0000256" key="1">
    <source>
        <dbReference type="SAM" id="MobiDB-lite"/>
    </source>
</evidence>
<dbReference type="Proteomes" id="UP001497525">
    <property type="component" value="Unassembled WGS sequence"/>
</dbReference>
<accession>A0AAV2T468</accession>
<keyword evidence="2" id="KW-1133">Transmembrane helix</keyword>
<protein>
    <recommendedName>
        <fullName evidence="4">Phospholipid/glycerol acyltransferase domain-containing protein</fullName>
    </recommendedName>
</protein>
<dbReference type="Pfam" id="PF01553">
    <property type="entry name" value="Acyltransferase"/>
    <property type="match status" value="1"/>
</dbReference>
<evidence type="ECO:0000259" key="4">
    <source>
        <dbReference type="Pfam" id="PF01553"/>
    </source>
</evidence>
<feature type="transmembrane region" description="Helical" evidence="2">
    <location>
        <begin position="72"/>
        <end position="96"/>
    </location>
</feature>
<keyword evidence="2" id="KW-0472">Membrane</keyword>
<dbReference type="PANTHER" id="PTHR22753">
    <property type="entry name" value="TRANSMEMBRANE PROTEIN 68"/>
    <property type="match status" value="1"/>
</dbReference>
<dbReference type="CDD" id="cd07987">
    <property type="entry name" value="LPLAT_MGAT-like"/>
    <property type="match status" value="1"/>
</dbReference>
<organism evidence="5 6">
    <name type="scientific">Calicophoron daubneyi</name>
    <name type="common">Rumen fluke</name>
    <name type="synonym">Paramphistomum daubneyi</name>
    <dbReference type="NCBI Taxonomy" id="300641"/>
    <lineage>
        <taxon>Eukaryota</taxon>
        <taxon>Metazoa</taxon>
        <taxon>Spiralia</taxon>
        <taxon>Lophotrochozoa</taxon>
        <taxon>Platyhelminthes</taxon>
        <taxon>Trematoda</taxon>
        <taxon>Digenea</taxon>
        <taxon>Plagiorchiida</taxon>
        <taxon>Pronocephalata</taxon>
        <taxon>Paramphistomoidea</taxon>
        <taxon>Paramphistomidae</taxon>
        <taxon>Calicophoron</taxon>
    </lineage>
</organism>
<dbReference type="AlphaFoldDB" id="A0AAV2T468"/>
<feature type="chain" id="PRO_5043337720" description="Phospholipid/glycerol acyltransferase domain-containing protein" evidence="3">
    <location>
        <begin position="22"/>
        <end position="405"/>
    </location>
</feature>
<keyword evidence="3" id="KW-0732">Signal</keyword>
<gene>
    <name evidence="5" type="ORF">CDAUBV1_LOCUS2916</name>
</gene>
<reference evidence="5" key="1">
    <citation type="submission" date="2024-06" db="EMBL/GenBank/DDBJ databases">
        <authorList>
            <person name="Liu X."/>
            <person name="Lenzi L."/>
            <person name="Haldenby T S."/>
            <person name="Uol C."/>
        </authorList>
    </citation>
    <scope>NUCLEOTIDE SEQUENCE</scope>
</reference>
<feature type="region of interest" description="Disordered" evidence="1">
    <location>
        <begin position="233"/>
        <end position="252"/>
    </location>
</feature>